<organism evidence="6 7">
    <name type="scientific">[Brevibacterium] flavum</name>
    <dbReference type="NCBI Taxonomy" id="92706"/>
    <lineage>
        <taxon>Bacteria</taxon>
        <taxon>Bacillati</taxon>
        <taxon>Actinomycetota</taxon>
        <taxon>Actinomycetes</taxon>
        <taxon>Mycobacteriales</taxon>
        <taxon>Corynebacteriaceae</taxon>
        <taxon>Corynebacterium</taxon>
    </lineage>
</organism>
<evidence type="ECO:0000256" key="3">
    <source>
        <dbReference type="ARBA" id="ARBA00022801"/>
    </source>
</evidence>
<dbReference type="CDD" id="cd13925">
    <property type="entry name" value="RPF"/>
    <property type="match status" value="1"/>
</dbReference>
<dbReference type="InterPro" id="IPR011098">
    <property type="entry name" value="G5_dom"/>
</dbReference>
<keyword evidence="7" id="KW-1185">Reference proteome</keyword>
<dbReference type="GO" id="GO:0016787">
    <property type="term" value="F:hydrolase activity"/>
    <property type="evidence" value="ECO:0007669"/>
    <property type="project" value="UniProtKB-KW"/>
</dbReference>
<dbReference type="PATRIC" id="fig|92706.3.peg.1010"/>
<protein>
    <submittedName>
        <fullName evidence="6">Resuscitation-promoting factor Rpf2</fullName>
    </submittedName>
</protein>
<dbReference type="Gene3D" id="1.10.530.10">
    <property type="match status" value="1"/>
</dbReference>
<dbReference type="PROSITE" id="PS51109">
    <property type="entry name" value="G5"/>
    <property type="match status" value="1"/>
</dbReference>
<dbReference type="AlphaFoldDB" id="A0A0F6Z567"/>
<dbReference type="RefSeq" id="WP_003861160.1">
    <property type="nucleotide sequence ID" value="NZ_CP011309.1"/>
</dbReference>
<dbReference type="InterPro" id="IPR007137">
    <property type="entry name" value="DUF348"/>
</dbReference>
<sequence length="374" mass="38996">MAPHQKSRINRINSTRSVPLRLATGGVLATLLIGGVTAAATKKDIIVDVNGEQMSLVTMSGTVEGVLAQAGVELGDQDIVSPSLDSSISDEDTVTVRTAKQVALVVEGQIQNVTTTAVSVEDLLQEVGGITGADAVDADLSETIPESGLKVSVTKPKIISINDGGKVTYVSLAAQNVQEALELRDIELGAQDRINVPLDQQLKNNAAIQIDRVDNTEITETVSFDAEPTYVDDPEAPAGDETVVEEGTPGTKEVTRTVTTVNGQEESSTVINEVEITAAKPATISRGTKTVAANSVWDQLAQCESGGNWAINTGNGFSGGLQFHPQTWLAYGGGAFSGDASGASREQQISIAEKVQAAQGWGAWPACTASLGIR</sequence>
<dbReference type="SUPFAM" id="SSF53955">
    <property type="entry name" value="Lysozyme-like"/>
    <property type="match status" value="1"/>
</dbReference>
<evidence type="ECO:0000313" key="6">
    <source>
        <dbReference type="EMBL" id="AKF26931.1"/>
    </source>
</evidence>
<keyword evidence="3" id="KW-0378">Hydrolase</keyword>
<comment type="similarity">
    <text evidence="1">Belongs to the transglycosylase family. Rpf subfamily.</text>
</comment>
<dbReference type="Proteomes" id="UP000034037">
    <property type="component" value="Chromosome"/>
</dbReference>
<dbReference type="SMART" id="SM01208">
    <property type="entry name" value="G5"/>
    <property type="match status" value="1"/>
</dbReference>
<dbReference type="Pfam" id="PF03990">
    <property type="entry name" value="DUF348"/>
    <property type="match status" value="3"/>
</dbReference>
<dbReference type="Pfam" id="PF06737">
    <property type="entry name" value="Transglycosylas"/>
    <property type="match status" value="1"/>
</dbReference>
<evidence type="ECO:0000259" key="5">
    <source>
        <dbReference type="PROSITE" id="PS51109"/>
    </source>
</evidence>
<dbReference type="EMBL" id="CP011309">
    <property type="protein sequence ID" value="AKF26931.1"/>
    <property type="molecule type" value="Genomic_DNA"/>
</dbReference>
<accession>A0A0F6Z567</accession>
<dbReference type="Gene3D" id="2.20.230.10">
    <property type="entry name" value="Resuscitation-promoting factor rpfb"/>
    <property type="match status" value="1"/>
</dbReference>
<feature type="region of interest" description="Disordered" evidence="4">
    <location>
        <begin position="228"/>
        <end position="252"/>
    </location>
</feature>
<dbReference type="Pfam" id="PF07501">
    <property type="entry name" value="G5"/>
    <property type="match status" value="1"/>
</dbReference>
<feature type="domain" description="G5" evidence="5">
    <location>
        <begin position="210"/>
        <end position="290"/>
    </location>
</feature>
<dbReference type="HOGENOM" id="CLU_036884_1_0_11"/>
<gene>
    <name evidence="6" type="ORF">YH66_04865</name>
</gene>
<proteinExistence type="inferred from homology"/>
<keyword evidence="2" id="KW-0732">Signal</keyword>
<reference evidence="6 7" key="1">
    <citation type="submission" date="2015-04" db="EMBL/GenBank/DDBJ databases">
        <title>Complete Genome Sequence of Brevibacterium flavum ATCC 15168.</title>
        <authorList>
            <person name="Ahn J."/>
            <person name="Park G."/>
            <person name="Jeon W."/>
            <person name="Jang Y."/>
            <person name="Jang M."/>
            <person name="Lee H."/>
            <person name="Lee H."/>
        </authorList>
    </citation>
    <scope>NUCLEOTIDE SEQUENCE [LARGE SCALE GENOMIC DNA]</scope>
    <source>
        <strain evidence="6 7">ATCC 15168</strain>
    </source>
</reference>
<evidence type="ECO:0000256" key="4">
    <source>
        <dbReference type="SAM" id="MobiDB-lite"/>
    </source>
</evidence>
<evidence type="ECO:0000313" key="7">
    <source>
        <dbReference type="Proteomes" id="UP000034037"/>
    </source>
</evidence>
<evidence type="ECO:0000256" key="1">
    <source>
        <dbReference type="ARBA" id="ARBA00010830"/>
    </source>
</evidence>
<name>A0A0F6Z567_9CORY</name>
<dbReference type="InterPro" id="IPR010618">
    <property type="entry name" value="RPF"/>
</dbReference>
<dbReference type="InterPro" id="IPR023346">
    <property type="entry name" value="Lysozyme-like_dom_sf"/>
</dbReference>
<evidence type="ECO:0000256" key="2">
    <source>
        <dbReference type="ARBA" id="ARBA00022729"/>
    </source>
</evidence>